<keyword evidence="1" id="KW-0234">DNA repair</keyword>
<evidence type="ECO:0000313" key="4">
    <source>
        <dbReference type="Proteomes" id="UP001164746"/>
    </source>
</evidence>
<dbReference type="SMART" id="SM00382">
    <property type="entry name" value="AAA"/>
    <property type="match status" value="1"/>
</dbReference>
<dbReference type="Gene3D" id="3.40.50.300">
    <property type="entry name" value="P-loop containing nucleotide triphosphate hydrolases"/>
    <property type="match status" value="1"/>
</dbReference>
<reference evidence="3" key="1">
    <citation type="submission" date="2022-11" db="EMBL/GenBank/DDBJ databases">
        <title>Centuries of genome instability and evolution in soft-shell clam transmissible cancer (bioRxiv).</title>
        <authorList>
            <person name="Hart S.F.M."/>
            <person name="Yonemitsu M.A."/>
            <person name="Giersch R.M."/>
            <person name="Beal B.F."/>
            <person name="Arriagada G."/>
            <person name="Davis B.W."/>
            <person name="Ostrander E.A."/>
            <person name="Goff S.P."/>
            <person name="Metzger M.J."/>
        </authorList>
    </citation>
    <scope>NUCLEOTIDE SEQUENCE</scope>
    <source>
        <strain evidence="3">MELC-2E11</strain>
        <tissue evidence="3">Siphon/mantle</tissue>
    </source>
</reference>
<keyword evidence="1" id="KW-0378">Hydrolase</keyword>
<keyword evidence="1" id="KW-0233">DNA recombination</keyword>
<dbReference type="InterPro" id="IPR051055">
    <property type="entry name" value="PIF1_helicase"/>
</dbReference>
<dbReference type="Proteomes" id="UP001164746">
    <property type="component" value="Chromosome 10"/>
</dbReference>
<keyword evidence="4" id="KW-1185">Reference proteome</keyword>
<dbReference type="InterPro" id="IPR010285">
    <property type="entry name" value="DNA_helicase_pif1-like_DEAD"/>
</dbReference>
<protein>
    <recommendedName>
        <fullName evidence="1">ATP-dependent DNA helicase</fullName>
        <ecNumber evidence="1">5.6.2.3</ecNumber>
    </recommendedName>
</protein>
<dbReference type="PANTHER" id="PTHR47642">
    <property type="entry name" value="ATP-DEPENDENT DNA HELICASE"/>
    <property type="match status" value="1"/>
</dbReference>
<name>A0ABY7FAB8_MYAAR</name>
<dbReference type="SUPFAM" id="SSF52540">
    <property type="entry name" value="P-loop containing nucleoside triphosphate hydrolases"/>
    <property type="match status" value="2"/>
</dbReference>
<organism evidence="3 4">
    <name type="scientific">Mya arenaria</name>
    <name type="common">Soft-shell clam</name>
    <dbReference type="NCBI Taxonomy" id="6604"/>
    <lineage>
        <taxon>Eukaryota</taxon>
        <taxon>Metazoa</taxon>
        <taxon>Spiralia</taxon>
        <taxon>Lophotrochozoa</taxon>
        <taxon>Mollusca</taxon>
        <taxon>Bivalvia</taxon>
        <taxon>Autobranchia</taxon>
        <taxon>Heteroconchia</taxon>
        <taxon>Euheterodonta</taxon>
        <taxon>Imparidentia</taxon>
        <taxon>Neoheterodontei</taxon>
        <taxon>Myida</taxon>
        <taxon>Myoidea</taxon>
        <taxon>Myidae</taxon>
        <taxon>Mya</taxon>
    </lineage>
</organism>
<comment type="catalytic activity">
    <reaction evidence="1">
        <text>ATP + H2O = ADP + phosphate + H(+)</text>
        <dbReference type="Rhea" id="RHEA:13065"/>
        <dbReference type="ChEBI" id="CHEBI:15377"/>
        <dbReference type="ChEBI" id="CHEBI:15378"/>
        <dbReference type="ChEBI" id="CHEBI:30616"/>
        <dbReference type="ChEBI" id="CHEBI:43474"/>
        <dbReference type="ChEBI" id="CHEBI:456216"/>
        <dbReference type="EC" id="5.6.2.3"/>
    </reaction>
</comment>
<keyword evidence="1" id="KW-0547">Nucleotide-binding</keyword>
<evidence type="ECO:0000259" key="2">
    <source>
        <dbReference type="SMART" id="SM00382"/>
    </source>
</evidence>
<dbReference type="InterPro" id="IPR003593">
    <property type="entry name" value="AAA+_ATPase"/>
</dbReference>
<keyword evidence="1" id="KW-0227">DNA damage</keyword>
<accession>A0ABY7FAB8</accession>
<gene>
    <name evidence="3" type="ORF">MAR_032227</name>
</gene>
<dbReference type="EMBL" id="CP111021">
    <property type="protein sequence ID" value="WAR17633.1"/>
    <property type="molecule type" value="Genomic_DNA"/>
</dbReference>
<dbReference type="PANTHER" id="PTHR47642:SF5">
    <property type="entry name" value="ATP-DEPENDENT DNA HELICASE"/>
    <property type="match status" value="1"/>
</dbReference>
<proteinExistence type="inferred from homology"/>
<dbReference type="CDD" id="cd18037">
    <property type="entry name" value="DEXSc_Pif1_like"/>
    <property type="match status" value="1"/>
</dbReference>
<dbReference type="InterPro" id="IPR027417">
    <property type="entry name" value="P-loop_NTPase"/>
</dbReference>
<keyword evidence="1" id="KW-0347">Helicase</keyword>
<dbReference type="Pfam" id="PF05970">
    <property type="entry name" value="PIF1"/>
    <property type="match status" value="1"/>
</dbReference>
<feature type="domain" description="AAA+ ATPase" evidence="2">
    <location>
        <begin position="33"/>
        <end position="321"/>
    </location>
</feature>
<comment type="similarity">
    <text evidence="1">Belongs to the helicase family.</text>
</comment>
<evidence type="ECO:0000256" key="1">
    <source>
        <dbReference type="RuleBase" id="RU363044"/>
    </source>
</evidence>
<sequence length="845" mass="95964">MKTPGEIQYITLRNKQMTMYSPEQLEFLNLASNGHNIILTGQGGTGKTYAIRAIVARLMDIKNVAVTATTGIAATQYTNGQTIHSWCGLGDGSISGKELSNLIPKEEKYLKARMRIEKCDVLVIDECSMLSQKMFDTIESICRNVKKNNAFFGGLQLILAGDFYHLPPVPDQLNGETGKFCFQSKAFYSSVPHHVDLKTVFRQEDNNLIQSINALEKGELSDDTAQFINTVTKDIDHNEETVFLFATNYKAKLHNHDQVMKMEGDLKTYKSRNEGDAYYLNRFQAPPILGLKISCKVMLVTNLSDHLVNGLTGRVKELTEDHVKVHFEMVDQIVTIERKLFVKFDPVSRRALAKRVQFPLILAFGLTIHKSQGMSLKSIIIDCEDAKIPGQIGVALGRATSSEQLQVKNFKPSLVSKHPQAIKNFYDCSFKPSCDDLSCCKAEFISRDLEVDLFAPFDIDNIELTEDEDPDDITGPENFVNEDEPSSEELPEFGPSPFPEYINMNTIVLDVHINSYLKTTKNFESCKDLLLHYNASELQEGQFFCTSILFKLQYLEIEHKSSLVKFDSVIKERTKPSKKSDVGRGNIRHIGGYCVAKLKYKYQKKVQSALYDTNKVSQLENARKKVLFLSHVTVSYSDLTVSSTSTDTLKTTHRKQNIRQSLTNISDVTFEFFEKLNEAIRNSETFSNLHKHGEFLIENIKSNIANDTELRNIWITLFENLENDADPVIEQAILDDLFNEICQKFISVSASNFRKDFITHVKVVKSKAHRKKVLESKEKKSTKKVLMSEIKSDKSDGKLASHLRLKAGVLDNNKYFIDKVYTKKDIQLLRSAYEIPTLQNIRKIK</sequence>
<keyword evidence="1" id="KW-0067">ATP-binding</keyword>
<dbReference type="EC" id="5.6.2.3" evidence="1"/>
<evidence type="ECO:0000313" key="3">
    <source>
        <dbReference type="EMBL" id="WAR17633.1"/>
    </source>
</evidence>
<comment type="cofactor">
    <cofactor evidence="1">
        <name>Mg(2+)</name>
        <dbReference type="ChEBI" id="CHEBI:18420"/>
    </cofactor>
</comment>